<dbReference type="SUPFAM" id="SSF50978">
    <property type="entry name" value="WD40 repeat-like"/>
    <property type="match status" value="1"/>
</dbReference>
<evidence type="ECO:0000313" key="6">
    <source>
        <dbReference type="Proteomes" id="UP000823775"/>
    </source>
</evidence>
<dbReference type="Gene3D" id="2.130.10.10">
    <property type="entry name" value="YVTN repeat-like/Quinoprotein amine dehydrogenase"/>
    <property type="match status" value="1"/>
</dbReference>
<dbReference type="PROSITE" id="PS50897">
    <property type="entry name" value="CTLH"/>
    <property type="match status" value="1"/>
</dbReference>
<keyword evidence="1 3" id="KW-0853">WD repeat</keyword>
<evidence type="ECO:0000256" key="2">
    <source>
        <dbReference type="ARBA" id="ARBA00022737"/>
    </source>
</evidence>
<dbReference type="PROSITE" id="PS50896">
    <property type="entry name" value="LISH"/>
    <property type="match status" value="1"/>
</dbReference>
<evidence type="ECO:0000256" key="3">
    <source>
        <dbReference type="PROSITE-ProRule" id="PRU00221"/>
    </source>
</evidence>
<dbReference type="Pfam" id="PF00400">
    <property type="entry name" value="WD40"/>
    <property type="match status" value="3"/>
</dbReference>
<feature type="repeat" description="WD" evidence="3">
    <location>
        <begin position="217"/>
        <end position="250"/>
    </location>
</feature>
<comment type="caution">
    <text evidence="5">The sequence shown here is derived from an EMBL/GenBank/DDBJ whole genome shotgun (WGS) entry which is preliminary data.</text>
</comment>
<organism evidence="5 6">
    <name type="scientific">Datura stramonium</name>
    <name type="common">Jimsonweed</name>
    <name type="synonym">Common thornapple</name>
    <dbReference type="NCBI Taxonomy" id="4076"/>
    <lineage>
        <taxon>Eukaryota</taxon>
        <taxon>Viridiplantae</taxon>
        <taxon>Streptophyta</taxon>
        <taxon>Embryophyta</taxon>
        <taxon>Tracheophyta</taxon>
        <taxon>Spermatophyta</taxon>
        <taxon>Magnoliopsida</taxon>
        <taxon>eudicotyledons</taxon>
        <taxon>Gunneridae</taxon>
        <taxon>Pentapetalae</taxon>
        <taxon>asterids</taxon>
        <taxon>lamiids</taxon>
        <taxon>Solanales</taxon>
        <taxon>Solanaceae</taxon>
        <taxon>Solanoideae</taxon>
        <taxon>Datureae</taxon>
        <taxon>Datura</taxon>
    </lineage>
</organism>
<evidence type="ECO:0000256" key="1">
    <source>
        <dbReference type="ARBA" id="ARBA00022574"/>
    </source>
</evidence>
<dbReference type="PROSITE" id="PS50082">
    <property type="entry name" value="WD_REPEATS_2"/>
    <property type="match status" value="2"/>
</dbReference>
<gene>
    <name evidence="5" type="ORF">HAX54_043383</name>
</gene>
<dbReference type="Pfam" id="PF23627">
    <property type="entry name" value="LisH_WDR26"/>
    <property type="match status" value="1"/>
</dbReference>
<dbReference type="InterPro" id="IPR006594">
    <property type="entry name" value="LisH"/>
</dbReference>
<feature type="repeat" description="WD" evidence="3">
    <location>
        <begin position="262"/>
        <end position="303"/>
    </location>
</feature>
<keyword evidence="6" id="KW-1185">Reference proteome</keyword>
<dbReference type="InterPro" id="IPR001680">
    <property type="entry name" value="WD40_rpt"/>
</dbReference>
<accession>A0ABS8W193</accession>
<keyword evidence="2" id="KW-0677">Repeat</keyword>
<reference evidence="5 6" key="1">
    <citation type="journal article" date="2021" name="BMC Genomics">
        <title>Datura genome reveals duplications of psychoactive alkaloid biosynthetic genes and high mutation rate following tissue culture.</title>
        <authorList>
            <person name="Rajewski A."/>
            <person name="Carter-House D."/>
            <person name="Stajich J."/>
            <person name="Litt A."/>
        </authorList>
    </citation>
    <scope>NUCLEOTIDE SEQUENCE [LARGE SCALE GENOMIC DNA]</scope>
    <source>
        <strain evidence="5">AR-01</strain>
    </source>
</reference>
<dbReference type="PANTHER" id="PTHR22838:SF23">
    <property type="entry name" value="WD REPEAT-CONTAINING PROTEIN WDS HOMOLOG"/>
    <property type="match status" value="1"/>
</dbReference>
<dbReference type="InterPro" id="IPR051350">
    <property type="entry name" value="WD_repeat-ST_regulator"/>
</dbReference>
<dbReference type="Proteomes" id="UP000823775">
    <property type="component" value="Unassembled WGS sequence"/>
</dbReference>
<sequence>METPLANLGSKHLIKKHEFVRVIIQCLYSLGYGKSAVCLESESGIDYKSDEFGTLESYIRAANWDACIDSVSRLNGLTNETRASALFLVLKQWLLEYLNRGDDSLALEILQKKISGLEVGKDKVHRLAFGFLSLKELGLDKVDTDIYDFRKNLLMELEKVLPPPITLPDRRLEYLVEMAVWSQINNCVFHNSVDAVSLYEDHHCNGSQFPTKTIQILSNHTNEVWYVQFSNNGSYLASSSSDFTAIIWKVLDDGKLSQRHVLRNHQKPVSFVAWSPDDTMLLTCGNIEVLNLWDVETGTCKHTYGNDGFIVSSCAWFPDSKRFVCGSSDPEKGIYMWDSEGNEIQSWKGMRMPKVLDLAITPDGEKLIGIFSDKDIRILNVGTSAERVISEEHPITSLSLSGDGVHMELPRFEAYSDLVWPFNDCELRELEP</sequence>
<dbReference type="InterPro" id="IPR006595">
    <property type="entry name" value="CTLH_C"/>
</dbReference>
<proteinExistence type="predicted"/>
<dbReference type="PANTHER" id="PTHR22838">
    <property type="entry name" value="WD REPEAT PROTEIN 26-RELATED"/>
    <property type="match status" value="1"/>
</dbReference>
<protein>
    <recommendedName>
        <fullName evidence="4">CTLH domain-containing protein</fullName>
    </recommendedName>
</protein>
<evidence type="ECO:0000259" key="4">
    <source>
        <dbReference type="PROSITE" id="PS50897"/>
    </source>
</evidence>
<dbReference type="PROSITE" id="PS50294">
    <property type="entry name" value="WD_REPEATS_REGION"/>
    <property type="match status" value="2"/>
</dbReference>
<feature type="domain" description="CTLH" evidence="4">
    <location>
        <begin position="48"/>
        <end position="105"/>
    </location>
</feature>
<name>A0ABS8W193_DATST</name>
<dbReference type="EMBL" id="JACEIK010006485">
    <property type="protein sequence ID" value="MCE2055782.1"/>
    <property type="molecule type" value="Genomic_DNA"/>
</dbReference>
<dbReference type="SMART" id="SM00320">
    <property type="entry name" value="WD40"/>
    <property type="match status" value="4"/>
</dbReference>
<dbReference type="InterPro" id="IPR015943">
    <property type="entry name" value="WD40/YVTN_repeat-like_dom_sf"/>
</dbReference>
<dbReference type="InterPro" id="IPR036322">
    <property type="entry name" value="WD40_repeat_dom_sf"/>
</dbReference>
<evidence type="ECO:0000313" key="5">
    <source>
        <dbReference type="EMBL" id="MCE2055782.1"/>
    </source>
</evidence>